<evidence type="ECO:0000313" key="9">
    <source>
        <dbReference type="EMBL" id="CAF0792621.1"/>
    </source>
</evidence>
<feature type="domain" description="EF-hand" evidence="8">
    <location>
        <begin position="62"/>
        <end position="97"/>
    </location>
</feature>
<dbReference type="GO" id="GO:0019363">
    <property type="term" value="P:pyridine nucleotide biosynthetic process"/>
    <property type="evidence" value="ECO:0007669"/>
    <property type="project" value="UniProtKB-KW"/>
</dbReference>
<evidence type="ECO:0000256" key="3">
    <source>
        <dbReference type="ARBA" id="ARBA00022723"/>
    </source>
</evidence>
<evidence type="ECO:0000256" key="7">
    <source>
        <dbReference type="ARBA" id="ARBA00043224"/>
    </source>
</evidence>
<dbReference type="InterPro" id="IPR011992">
    <property type="entry name" value="EF-hand-dom_pair"/>
</dbReference>
<dbReference type="Gene3D" id="3.40.50.850">
    <property type="entry name" value="Isochorismatase-like"/>
    <property type="match status" value="1"/>
</dbReference>
<dbReference type="Pfam" id="PF13499">
    <property type="entry name" value="EF-hand_7"/>
    <property type="match status" value="1"/>
</dbReference>
<dbReference type="InterPro" id="IPR036380">
    <property type="entry name" value="Isochorismatase-like_sf"/>
</dbReference>
<dbReference type="AlphaFoldDB" id="A0A813SAY4"/>
<keyword evidence="10" id="KW-1185">Reference proteome</keyword>
<organism evidence="9 10">
    <name type="scientific">Brachionus calyciflorus</name>
    <dbReference type="NCBI Taxonomy" id="104777"/>
    <lineage>
        <taxon>Eukaryota</taxon>
        <taxon>Metazoa</taxon>
        <taxon>Spiralia</taxon>
        <taxon>Gnathifera</taxon>
        <taxon>Rotifera</taxon>
        <taxon>Eurotatoria</taxon>
        <taxon>Monogononta</taxon>
        <taxon>Pseudotrocha</taxon>
        <taxon>Ploima</taxon>
        <taxon>Brachionidae</taxon>
        <taxon>Brachionus</taxon>
    </lineage>
</organism>
<evidence type="ECO:0000259" key="8">
    <source>
        <dbReference type="PROSITE" id="PS50222"/>
    </source>
</evidence>
<dbReference type="EC" id="3.5.1.19" evidence="6"/>
<comment type="similarity">
    <text evidence="1">Belongs to the isochorismatase family.</text>
</comment>
<comment type="pathway">
    <text evidence="5">Cofactor biosynthesis; nicotinate biosynthesis; nicotinate from nicotinamide: step 1/1.</text>
</comment>
<keyword evidence="2" id="KW-0662">Pyridine nucleotide biosynthesis</keyword>
<evidence type="ECO:0000256" key="6">
    <source>
        <dbReference type="ARBA" id="ARBA00039017"/>
    </source>
</evidence>
<gene>
    <name evidence="9" type="ORF">OXX778_LOCUS6050</name>
</gene>
<keyword evidence="3" id="KW-0479">Metal-binding</keyword>
<accession>A0A813SAY4</accession>
<evidence type="ECO:0000256" key="4">
    <source>
        <dbReference type="ARBA" id="ARBA00022801"/>
    </source>
</evidence>
<dbReference type="SUPFAM" id="SSF47473">
    <property type="entry name" value="EF-hand"/>
    <property type="match status" value="1"/>
</dbReference>
<dbReference type="PANTHER" id="PTHR11080:SF2">
    <property type="entry name" value="LD05707P"/>
    <property type="match status" value="1"/>
</dbReference>
<dbReference type="InterPro" id="IPR002048">
    <property type="entry name" value="EF_hand_dom"/>
</dbReference>
<dbReference type="InterPro" id="IPR052347">
    <property type="entry name" value="Isochorismatase_Nicotinamidase"/>
</dbReference>
<evidence type="ECO:0000256" key="5">
    <source>
        <dbReference type="ARBA" id="ARBA00037900"/>
    </source>
</evidence>
<name>A0A813SAY4_9BILA</name>
<feature type="domain" description="EF-hand" evidence="8">
    <location>
        <begin position="20"/>
        <end position="55"/>
    </location>
</feature>
<dbReference type="InterPro" id="IPR000868">
    <property type="entry name" value="Isochorismatase-like_dom"/>
</dbReference>
<reference evidence="9" key="1">
    <citation type="submission" date="2021-02" db="EMBL/GenBank/DDBJ databases">
        <authorList>
            <person name="Nowell W R."/>
        </authorList>
    </citation>
    <scope>NUCLEOTIDE SEQUENCE</scope>
    <source>
        <strain evidence="9">Ploen Becks lab</strain>
    </source>
</reference>
<dbReference type="SUPFAM" id="SSF52499">
    <property type="entry name" value="Isochorismatase-like hydrolases"/>
    <property type="match status" value="1"/>
</dbReference>
<comment type="caution">
    <text evidence="9">The sequence shown here is derived from an EMBL/GenBank/DDBJ whole genome shotgun (WGS) entry which is preliminary data.</text>
</comment>
<dbReference type="Pfam" id="PF00857">
    <property type="entry name" value="Isochorismatase"/>
    <property type="match status" value="1"/>
</dbReference>
<proteinExistence type="inferred from homology"/>
<dbReference type="PANTHER" id="PTHR11080">
    <property type="entry name" value="PYRAZINAMIDASE/NICOTINAMIDASE"/>
    <property type="match status" value="1"/>
</dbReference>
<dbReference type="Gene3D" id="1.10.238.10">
    <property type="entry name" value="EF-hand"/>
    <property type="match status" value="1"/>
</dbReference>
<dbReference type="GO" id="GO:0008936">
    <property type="term" value="F:nicotinamidase activity"/>
    <property type="evidence" value="ECO:0007669"/>
    <property type="project" value="UniProtKB-EC"/>
</dbReference>
<protein>
    <recommendedName>
        <fullName evidence="6">nicotinamidase</fullName>
        <ecNumber evidence="6">3.5.1.19</ecNumber>
    </recommendedName>
    <alternativeName>
        <fullName evidence="7">Nicotinamide deamidase</fullName>
    </alternativeName>
</protein>
<evidence type="ECO:0000256" key="1">
    <source>
        <dbReference type="ARBA" id="ARBA00006336"/>
    </source>
</evidence>
<evidence type="ECO:0000256" key="2">
    <source>
        <dbReference type="ARBA" id="ARBA00022642"/>
    </source>
</evidence>
<dbReference type="OrthoDB" id="167809at2759"/>
<dbReference type="Proteomes" id="UP000663879">
    <property type="component" value="Unassembled WGS sequence"/>
</dbReference>
<dbReference type="PROSITE" id="PS50222">
    <property type="entry name" value="EF_HAND_2"/>
    <property type="match status" value="2"/>
</dbReference>
<dbReference type="GO" id="GO:0005509">
    <property type="term" value="F:calcium ion binding"/>
    <property type="evidence" value="ECO:0007669"/>
    <property type="project" value="InterPro"/>
</dbReference>
<keyword evidence="4" id="KW-0378">Hydrolase</keyword>
<sequence>MPNSASTDIFYRYKTQNRLKDIETARECFNLFDNNKEGYLDLAKFKIFLSTLFSYNNKPYTIPEDKIIKIFDLFNIKKDTKLSLQEFEKLWIKLVIPTLCPKTALIIVDVQNDFISGTMSISNCPAKQDGFEVVPCINNMIKTIHFDAIAYTYDWHPEDHCSFIENVDKRKIASGSPIKENIKVNDIVIFEDYPDIEQKLWPAHCIQGSHGSELHPSLIDIDEKTDEMKRKKINAYKGVKSDIDSYSAFFDNCKLNETSLNTDLKRHGINELYICGLAADVCVAATCNDALDLNYRVIYVEDACRGIVEEDIVNQKEKLAMRNAVIGNSKQVLNMISGRDRRPEHAFVTLKI</sequence>
<dbReference type="EMBL" id="CAJNOC010000693">
    <property type="protein sequence ID" value="CAF0792621.1"/>
    <property type="molecule type" value="Genomic_DNA"/>
</dbReference>
<evidence type="ECO:0000313" key="10">
    <source>
        <dbReference type="Proteomes" id="UP000663879"/>
    </source>
</evidence>